<dbReference type="CDD" id="cd06558">
    <property type="entry name" value="crotonase-like"/>
    <property type="match status" value="1"/>
</dbReference>
<dbReference type="OrthoDB" id="409763at2759"/>
<keyword evidence="6" id="KW-1185">Reference proteome</keyword>
<comment type="subcellular location">
    <subcellularLocation>
        <location evidence="1">Peroxisome</location>
    </subcellularLocation>
</comment>
<gene>
    <name evidence="5" type="ORF">TrLO_g155</name>
</gene>
<dbReference type="InterPro" id="IPR029045">
    <property type="entry name" value="ClpP/crotonase-like_dom_sf"/>
</dbReference>
<dbReference type="AlphaFoldDB" id="A0A9W7F3D1"/>
<sequence length="261" mass="29488">MSTPLPTFHNLRLSLSSTILILHLSNPPTNAFTTSLYTSLISALDYATSRNNLTCLLITGSGNYFTSGVDFIDQSENYNESIVKQFMLKFMNFPIPIIACLNGPAIGIGATLLYHCDYIFGSSTRNNGKRNYVLMPFTKWCLAPEFCSSVLLGRRMGVGTEMLLFGERVSIKKLADLGFLRTEPKYTPKTILNHTKEYIINNLSSHVHSRESAMLFVKLTRLKRNKDLRLEEVMNNEMKEIAKRVDRGEVREAVLKGFSKL</sequence>
<dbReference type="Gene3D" id="3.90.226.10">
    <property type="entry name" value="2-enoyl-CoA Hydratase, Chain A, domain 1"/>
    <property type="match status" value="1"/>
</dbReference>
<keyword evidence="3" id="KW-0413">Isomerase</keyword>
<dbReference type="GO" id="GO:0004165">
    <property type="term" value="F:delta(3)-delta(2)-enoyl-CoA isomerase activity"/>
    <property type="evidence" value="ECO:0007669"/>
    <property type="project" value="UniProtKB-ARBA"/>
</dbReference>
<evidence type="ECO:0000256" key="1">
    <source>
        <dbReference type="ARBA" id="ARBA00004275"/>
    </source>
</evidence>
<evidence type="ECO:0000256" key="2">
    <source>
        <dbReference type="ARBA" id="ARBA00023140"/>
    </source>
</evidence>
<keyword evidence="2" id="KW-0576">Peroxisome</keyword>
<keyword evidence="4" id="KW-0732">Signal</keyword>
<organism evidence="5 6">
    <name type="scientific">Triparma laevis f. longispina</name>
    <dbReference type="NCBI Taxonomy" id="1714387"/>
    <lineage>
        <taxon>Eukaryota</taxon>
        <taxon>Sar</taxon>
        <taxon>Stramenopiles</taxon>
        <taxon>Ochrophyta</taxon>
        <taxon>Bolidophyceae</taxon>
        <taxon>Parmales</taxon>
        <taxon>Triparmaceae</taxon>
        <taxon>Triparma</taxon>
    </lineage>
</organism>
<feature type="signal peptide" evidence="4">
    <location>
        <begin position="1"/>
        <end position="31"/>
    </location>
</feature>
<evidence type="ECO:0000256" key="4">
    <source>
        <dbReference type="SAM" id="SignalP"/>
    </source>
</evidence>
<dbReference type="Proteomes" id="UP001165122">
    <property type="component" value="Unassembled WGS sequence"/>
</dbReference>
<accession>A0A9W7F3D1</accession>
<protein>
    <submittedName>
        <fullName evidence="5">Uncharacterized protein</fullName>
    </submittedName>
</protein>
<feature type="chain" id="PRO_5040942056" evidence="4">
    <location>
        <begin position="32"/>
        <end position="261"/>
    </location>
</feature>
<proteinExistence type="predicted"/>
<dbReference type="EMBL" id="BRXW01000010">
    <property type="protein sequence ID" value="GMH99448.1"/>
    <property type="molecule type" value="Genomic_DNA"/>
</dbReference>
<evidence type="ECO:0000313" key="5">
    <source>
        <dbReference type="EMBL" id="GMH99448.1"/>
    </source>
</evidence>
<dbReference type="InterPro" id="IPR001753">
    <property type="entry name" value="Enoyl-CoA_hydra/iso"/>
</dbReference>
<evidence type="ECO:0000256" key="3">
    <source>
        <dbReference type="ARBA" id="ARBA00023235"/>
    </source>
</evidence>
<dbReference type="GO" id="GO:0005777">
    <property type="term" value="C:peroxisome"/>
    <property type="evidence" value="ECO:0007669"/>
    <property type="project" value="UniProtKB-SubCell"/>
</dbReference>
<evidence type="ECO:0000313" key="6">
    <source>
        <dbReference type="Proteomes" id="UP001165122"/>
    </source>
</evidence>
<comment type="caution">
    <text evidence="5">The sequence shown here is derived from an EMBL/GenBank/DDBJ whole genome shotgun (WGS) entry which is preliminary data.</text>
</comment>
<dbReference type="SUPFAM" id="SSF52096">
    <property type="entry name" value="ClpP/crotonase"/>
    <property type="match status" value="1"/>
</dbReference>
<dbReference type="InterPro" id="IPR051053">
    <property type="entry name" value="ECH/Chromodomain_protein"/>
</dbReference>
<dbReference type="Pfam" id="PF00378">
    <property type="entry name" value="ECH_1"/>
    <property type="match status" value="1"/>
</dbReference>
<name>A0A9W7F3D1_9STRA</name>
<dbReference type="PANTHER" id="PTHR43684">
    <property type="match status" value="1"/>
</dbReference>
<dbReference type="PANTHER" id="PTHR43684:SF1">
    <property type="entry name" value="ENOYL-COA DELTA ISOMERASE 2"/>
    <property type="match status" value="1"/>
</dbReference>
<reference evidence="6" key="1">
    <citation type="journal article" date="2023" name="Commun. Biol.">
        <title>Genome analysis of Parmales, the sister group of diatoms, reveals the evolutionary specialization of diatoms from phago-mixotrophs to photoautotrophs.</title>
        <authorList>
            <person name="Ban H."/>
            <person name="Sato S."/>
            <person name="Yoshikawa S."/>
            <person name="Yamada K."/>
            <person name="Nakamura Y."/>
            <person name="Ichinomiya M."/>
            <person name="Sato N."/>
            <person name="Blanc-Mathieu R."/>
            <person name="Endo H."/>
            <person name="Kuwata A."/>
            <person name="Ogata H."/>
        </authorList>
    </citation>
    <scope>NUCLEOTIDE SEQUENCE [LARGE SCALE GENOMIC DNA]</scope>
    <source>
        <strain evidence="6">NIES 3700</strain>
    </source>
</reference>